<dbReference type="Proteomes" id="UP001162156">
    <property type="component" value="Unassembled WGS sequence"/>
</dbReference>
<feature type="region of interest" description="Disordered" evidence="3">
    <location>
        <begin position="371"/>
        <end position="403"/>
    </location>
</feature>
<feature type="compositionally biased region" description="Acidic residues" evidence="3">
    <location>
        <begin position="621"/>
        <end position="634"/>
    </location>
</feature>
<dbReference type="PANTHER" id="PTHR16291:SF0">
    <property type="entry name" value="NUCLEAR CAP-BINDING PROTEIN SUBUNIT 3"/>
    <property type="match status" value="1"/>
</dbReference>
<evidence type="ECO:0000313" key="4">
    <source>
        <dbReference type="EMBL" id="KAJ8934164.1"/>
    </source>
</evidence>
<evidence type="ECO:0000256" key="3">
    <source>
        <dbReference type="SAM" id="MobiDB-lite"/>
    </source>
</evidence>
<comment type="similarity">
    <text evidence="1">Belongs to the NCBP3 family.</text>
</comment>
<feature type="compositionally biased region" description="Basic and acidic residues" evidence="3">
    <location>
        <begin position="544"/>
        <end position="554"/>
    </location>
</feature>
<reference evidence="4" key="1">
    <citation type="journal article" date="2023" name="Insect Mol. Biol.">
        <title>Genome sequencing provides insights into the evolution of gene families encoding plant cell wall-degrading enzymes in longhorned beetles.</title>
        <authorList>
            <person name="Shin N.R."/>
            <person name="Okamura Y."/>
            <person name="Kirsch R."/>
            <person name="Pauchet Y."/>
        </authorList>
    </citation>
    <scope>NUCLEOTIDE SEQUENCE</scope>
    <source>
        <strain evidence="4">RBIC_L_NR</strain>
    </source>
</reference>
<feature type="compositionally biased region" description="Basic residues" evidence="3">
    <location>
        <begin position="518"/>
        <end position="527"/>
    </location>
</feature>
<keyword evidence="5" id="KW-1185">Reference proteome</keyword>
<dbReference type="InterPro" id="IPR019416">
    <property type="entry name" value="NCBP3"/>
</dbReference>
<feature type="compositionally biased region" description="Basic and acidic residues" evidence="3">
    <location>
        <begin position="642"/>
        <end position="665"/>
    </location>
</feature>
<dbReference type="EMBL" id="JANEYF010003762">
    <property type="protein sequence ID" value="KAJ8934164.1"/>
    <property type="molecule type" value="Genomic_DNA"/>
</dbReference>
<gene>
    <name evidence="4" type="ORF">NQ314_013546</name>
</gene>
<feature type="region of interest" description="Disordered" evidence="3">
    <location>
        <begin position="500"/>
        <end position="678"/>
    </location>
</feature>
<feature type="compositionally biased region" description="Acidic residues" evidence="3">
    <location>
        <begin position="378"/>
        <end position="395"/>
    </location>
</feature>
<dbReference type="AlphaFoldDB" id="A0AAV8X6E7"/>
<dbReference type="PANTHER" id="PTHR16291">
    <property type="entry name" value="NUCLEAR CAP-BINDING PROTEIN SUBUNIT 3"/>
    <property type="match status" value="1"/>
</dbReference>
<evidence type="ECO:0000313" key="5">
    <source>
        <dbReference type="Proteomes" id="UP001162156"/>
    </source>
</evidence>
<dbReference type="GO" id="GO:0003729">
    <property type="term" value="F:mRNA binding"/>
    <property type="evidence" value="ECO:0007669"/>
    <property type="project" value="InterPro"/>
</dbReference>
<dbReference type="GO" id="GO:0000340">
    <property type="term" value="F:RNA 7-methylguanosine cap binding"/>
    <property type="evidence" value="ECO:0007669"/>
    <property type="project" value="InterPro"/>
</dbReference>
<dbReference type="GO" id="GO:0005634">
    <property type="term" value="C:nucleus"/>
    <property type="evidence" value="ECO:0007669"/>
    <property type="project" value="TreeGrafter"/>
</dbReference>
<evidence type="ECO:0000256" key="2">
    <source>
        <dbReference type="ARBA" id="ARBA00019876"/>
    </source>
</evidence>
<protein>
    <recommendedName>
        <fullName evidence="2">Nuclear cap-binding protein subunit 3</fullName>
    </recommendedName>
</protein>
<comment type="caution">
    <text evidence="4">The sequence shown here is derived from an EMBL/GenBank/DDBJ whole genome shotgun (WGS) entry which is preliminary data.</text>
</comment>
<name>A0AAV8X6E7_9CUCU</name>
<proteinExistence type="inferred from homology"/>
<organism evidence="4 5">
    <name type="scientific">Rhamnusium bicolor</name>
    <dbReference type="NCBI Taxonomy" id="1586634"/>
    <lineage>
        <taxon>Eukaryota</taxon>
        <taxon>Metazoa</taxon>
        <taxon>Ecdysozoa</taxon>
        <taxon>Arthropoda</taxon>
        <taxon>Hexapoda</taxon>
        <taxon>Insecta</taxon>
        <taxon>Pterygota</taxon>
        <taxon>Neoptera</taxon>
        <taxon>Endopterygota</taxon>
        <taxon>Coleoptera</taxon>
        <taxon>Polyphaga</taxon>
        <taxon>Cucujiformia</taxon>
        <taxon>Chrysomeloidea</taxon>
        <taxon>Cerambycidae</taxon>
        <taxon>Lepturinae</taxon>
        <taxon>Rhagiini</taxon>
        <taxon>Rhamnusium</taxon>
    </lineage>
</organism>
<sequence>MASEVEMEKMRPNIRIEIHNNLTENDKMDVDESLKSDNEEGEIIEDNDASENKMVLSKSTPDVTNRIWPNMKGIFTTGINIFDKEEQEKLQERARRFSLKPDEIHNFTDADLEELHDSLGITADNEDNVRFDAVHILGTEKMSTEDVLEYFMKYAPTGIEWISDDSCNVIWSEHVSAARAMFYISKVVQGMPAREPCDPFAKEFLDIEELEEGTGRSILLKNKNREVELKVDNEILPSRHSFKNAVDISEITIPIPPGYWRLGEKHPKAKCLLVRFAFKTDKKPYKAEKFSKYYKKYGNSKAVISESKKKELRGIFERNRELNHDKNPWGSLAKNWDHDAKFRERVPELIVEPKIEIKNPSILVRLGTKRKQEQTEHEQEEVVVNLEDEEEEETGEKERKKTIKRQTEKLSKEDYLNRRDLRNVLGITNRRAHKEEIIESDPEIVDLGTKLRNRTKNMVFTVERDLGDIETYDRKENVRSDIRSLIEERRARSPVLRRRISPPHWSPERRRPPEYRRRSPVRRRRSPLRSSPLLRRTAHRRKSPERTLHSDRMYVRHRHKRRNSDDSVNEAFNQKPKSKVAVVIKTQKKPAVASTIWSRVQRQSDSESSSESDSSKSEETSSSEESDSNSEDDSSSSMRGTKRVERPGFREVSSRRFREKVDYRSPLKITMTNDHFKK</sequence>
<feature type="compositionally biased region" description="Basic and acidic residues" evidence="3">
    <location>
        <begin position="506"/>
        <end position="517"/>
    </location>
</feature>
<accession>A0AAV8X6E7</accession>
<dbReference type="Pfam" id="PF10309">
    <property type="entry name" value="NCBP3"/>
    <property type="match status" value="1"/>
</dbReference>
<evidence type="ECO:0000256" key="1">
    <source>
        <dbReference type="ARBA" id="ARBA00006069"/>
    </source>
</evidence>